<proteinExistence type="predicted"/>
<name>A0A1V3JTZ0_9PAST</name>
<accession>A0A1V3JTZ0</accession>
<dbReference type="PROSITE" id="PS51729">
    <property type="entry name" value="GNAT_YJDJ"/>
    <property type="match status" value="1"/>
</dbReference>
<reference evidence="2 3" key="1">
    <citation type="submission" date="2016-10" db="EMBL/GenBank/DDBJ databases">
        <title>Rodentibacter gen. nov. and new species.</title>
        <authorList>
            <person name="Christensen H."/>
        </authorList>
    </citation>
    <scope>NUCLEOTIDE SEQUENCE [LARGE SCALE GENOMIC DNA]</scope>
    <source>
        <strain evidence="2 3">Ac151</strain>
    </source>
</reference>
<protein>
    <submittedName>
        <fullName evidence="2">GNAT family N-acetyltransferase</fullName>
    </submittedName>
</protein>
<organism evidence="2 3">
    <name type="scientific">Rodentibacter myodis</name>
    <dbReference type="NCBI Taxonomy" id="1907939"/>
    <lineage>
        <taxon>Bacteria</taxon>
        <taxon>Pseudomonadati</taxon>
        <taxon>Pseudomonadota</taxon>
        <taxon>Gammaproteobacteria</taxon>
        <taxon>Pasteurellales</taxon>
        <taxon>Pasteurellaceae</taxon>
        <taxon>Rodentibacter</taxon>
    </lineage>
</organism>
<keyword evidence="2" id="KW-0808">Transferase</keyword>
<feature type="domain" description="N-acetyltransferase" evidence="1">
    <location>
        <begin position="6"/>
        <end position="89"/>
    </location>
</feature>
<dbReference type="SUPFAM" id="SSF55729">
    <property type="entry name" value="Acyl-CoA N-acyltransferases (Nat)"/>
    <property type="match status" value="1"/>
</dbReference>
<evidence type="ECO:0000313" key="2">
    <source>
        <dbReference type="EMBL" id="OOF60189.1"/>
    </source>
</evidence>
<sequence length="89" mass="10622">MKIQHKEFHQQGEFFILDEQGKKIAELTYFYETDSKINANHTFVSDQLRGQGVADKLYQALISFIQEKQLTLHPTCSYIERKWQRDNQK</sequence>
<dbReference type="STRING" id="1907939.BKL49_00410"/>
<dbReference type="InterPro" id="IPR016181">
    <property type="entry name" value="Acyl_CoA_acyltransferase"/>
</dbReference>
<evidence type="ECO:0000259" key="1">
    <source>
        <dbReference type="PROSITE" id="PS51729"/>
    </source>
</evidence>
<dbReference type="PANTHER" id="PTHR31435">
    <property type="entry name" value="PROTEIN NATD1"/>
    <property type="match status" value="1"/>
</dbReference>
<evidence type="ECO:0000313" key="3">
    <source>
        <dbReference type="Proteomes" id="UP000188602"/>
    </source>
</evidence>
<keyword evidence="3" id="KW-1185">Reference proteome</keyword>
<dbReference type="GO" id="GO:0016740">
    <property type="term" value="F:transferase activity"/>
    <property type="evidence" value="ECO:0007669"/>
    <property type="project" value="UniProtKB-KW"/>
</dbReference>
<dbReference type="PANTHER" id="PTHR31435:SF9">
    <property type="entry name" value="PROTEIN NATD1"/>
    <property type="match status" value="1"/>
</dbReference>
<dbReference type="Proteomes" id="UP000188602">
    <property type="component" value="Unassembled WGS sequence"/>
</dbReference>
<gene>
    <name evidence="2" type="ORF">BKL49_00410</name>
</gene>
<dbReference type="Pfam" id="PF14542">
    <property type="entry name" value="Acetyltransf_CG"/>
    <property type="match status" value="1"/>
</dbReference>
<dbReference type="OrthoDB" id="9813275at2"/>
<dbReference type="Gene3D" id="3.40.630.30">
    <property type="match status" value="1"/>
</dbReference>
<dbReference type="EMBL" id="MLHQ01000001">
    <property type="protein sequence ID" value="OOF60189.1"/>
    <property type="molecule type" value="Genomic_DNA"/>
</dbReference>
<dbReference type="InterPro" id="IPR031165">
    <property type="entry name" value="GNAT_YJDJ"/>
</dbReference>
<dbReference type="RefSeq" id="WP_077422674.1">
    <property type="nucleotide sequence ID" value="NZ_MLHQ01000001.1"/>
</dbReference>
<dbReference type="InterPro" id="IPR045057">
    <property type="entry name" value="Gcn5-rel_NAT"/>
</dbReference>
<dbReference type="AlphaFoldDB" id="A0A1V3JTZ0"/>
<comment type="caution">
    <text evidence="2">The sequence shown here is derived from an EMBL/GenBank/DDBJ whole genome shotgun (WGS) entry which is preliminary data.</text>
</comment>